<feature type="compositionally biased region" description="Polar residues" evidence="2">
    <location>
        <begin position="28"/>
        <end position="38"/>
    </location>
</feature>
<dbReference type="EC" id="2.4.-.-" evidence="4"/>
<sequence length="182" mass="18942">MRSRLVVPVVGGPSGSGLAKPGACRSSPPGSASPTSCGSPPVGQEQLADWYRAASVLVMPSYSESFGLVAIEAQACGTPSSPPRSAACRWPSATASAAFLVTGHDPVDYARALRRFLEDPDLATRMGADAAGTPSPSAGHRRRGHRRRLHRRDAGAAASPTIGPWLTTCPRLTTYAPRTHDG</sequence>
<dbReference type="Pfam" id="PF00534">
    <property type="entry name" value="Glycos_transf_1"/>
    <property type="match status" value="1"/>
</dbReference>
<dbReference type="SUPFAM" id="SSF53756">
    <property type="entry name" value="UDP-Glycosyltransferase/glycogen phosphorylase"/>
    <property type="match status" value="1"/>
</dbReference>
<dbReference type="InterPro" id="IPR001296">
    <property type="entry name" value="Glyco_trans_1"/>
</dbReference>
<keyword evidence="5" id="KW-1185">Reference proteome</keyword>
<protein>
    <submittedName>
        <fullName evidence="4">Glycosyltransferase</fullName>
        <ecNumber evidence="4">2.4.-.-</ecNumber>
    </submittedName>
</protein>
<feature type="domain" description="Glycosyl transferase family 1" evidence="3">
    <location>
        <begin position="43"/>
        <end position="130"/>
    </location>
</feature>
<evidence type="ECO:0000256" key="1">
    <source>
        <dbReference type="ARBA" id="ARBA00022679"/>
    </source>
</evidence>
<feature type="compositionally biased region" description="Basic residues" evidence="2">
    <location>
        <begin position="139"/>
        <end position="151"/>
    </location>
</feature>
<evidence type="ECO:0000259" key="3">
    <source>
        <dbReference type="Pfam" id="PF00534"/>
    </source>
</evidence>
<proteinExistence type="predicted"/>
<name>A0ABY6PJC9_9ACTN</name>
<accession>A0ABY6PJC9</accession>
<evidence type="ECO:0000313" key="5">
    <source>
        <dbReference type="Proteomes" id="UP001164959"/>
    </source>
</evidence>
<evidence type="ECO:0000313" key="4">
    <source>
        <dbReference type="EMBL" id="UZJ33921.1"/>
    </source>
</evidence>
<dbReference type="Proteomes" id="UP001164959">
    <property type="component" value="Chromosome"/>
</dbReference>
<dbReference type="InterPro" id="IPR050194">
    <property type="entry name" value="Glycosyltransferase_grp1"/>
</dbReference>
<gene>
    <name evidence="4" type="ORF">OJ254_06200</name>
</gene>
<dbReference type="EMBL" id="CP110636">
    <property type="protein sequence ID" value="UZJ33921.1"/>
    <property type="molecule type" value="Genomic_DNA"/>
</dbReference>
<evidence type="ECO:0000256" key="2">
    <source>
        <dbReference type="SAM" id="MobiDB-lite"/>
    </source>
</evidence>
<keyword evidence="4" id="KW-0328">Glycosyltransferase</keyword>
<dbReference type="PANTHER" id="PTHR45947:SF3">
    <property type="entry name" value="SULFOQUINOVOSYL TRANSFERASE SQD2"/>
    <property type="match status" value="1"/>
</dbReference>
<feature type="region of interest" description="Disordered" evidence="2">
    <location>
        <begin position="126"/>
        <end position="165"/>
    </location>
</feature>
<dbReference type="GO" id="GO:0016757">
    <property type="term" value="F:glycosyltransferase activity"/>
    <property type="evidence" value="ECO:0007669"/>
    <property type="project" value="UniProtKB-KW"/>
</dbReference>
<feature type="region of interest" description="Disordered" evidence="2">
    <location>
        <begin position="12"/>
        <end position="42"/>
    </location>
</feature>
<dbReference type="Gene3D" id="3.40.50.2000">
    <property type="entry name" value="Glycogen Phosphorylase B"/>
    <property type="match status" value="1"/>
</dbReference>
<keyword evidence="1 4" id="KW-0808">Transferase</keyword>
<reference evidence="4" key="1">
    <citation type="submission" date="2022-11" db="EMBL/GenBank/DDBJ databases">
        <title>Identification and genomic analyses of a novel endophytic actinobacterium Streptomyces endophytica sp. nov. with potential for biocontrol of Yam anthracnose.</title>
        <authorList>
            <person name="Huang X."/>
        </authorList>
    </citation>
    <scope>NUCLEOTIDE SEQUENCE</scope>
    <source>
        <strain evidence="4">HNM0140</strain>
    </source>
</reference>
<dbReference type="PANTHER" id="PTHR45947">
    <property type="entry name" value="SULFOQUINOVOSYL TRANSFERASE SQD2"/>
    <property type="match status" value="1"/>
</dbReference>
<organism evidence="4 5">
    <name type="scientific">Streptomyces endophytica</name>
    <dbReference type="NCBI Taxonomy" id="2991496"/>
    <lineage>
        <taxon>Bacteria</taxon>
        <taxon>Bacillati</taxon>
        <taxon>Actinomycetota</taxon>
        <taxon>Actinomycetes</taxon>
        <taxon>Kitasatosporales</taxon>
        <taxon>Streptomycetaceae</taxon>
        <taxon>Streptomyces</taxon>
    </lineage>
</organism>